<evidence type="ECO:0000313" key="8">
    <source>
        <dbReference type="EMBL" id="GAA0173509.1"/>
    </source>
</evidence>
<keyword evidence="4 6" id="KW-0862">Zinc</keyword>
<comment type="subcellular location">
    <subcellularLocation>
        <location evidence="6">Nucleus</location>
    </subcellularLocation>
</comment>
<evidence type="ECO:0000259" key="7">
    <source>
        <dbReference type="PROSITE" id="PS50966"/>
    </source>
</evidence>
<evidence type="ECO:0000256" key="2">
    <source>
        <dbReference type="ARBA" id="ARBA00022723"/>
    </source>
</evidence>
<evidence type="ECO:0000256" key="1">
    <source>
        <dbReference type="ARBA" id="ARBA00005889"/>
    </source>
</evidence>
<keyword evidence="9" id="KW-1185">Reference proteome</keyword>
<evidence type="ECO:0000256" key="6">
    <source>
        <dbReference type="RuleBase" id="RU367018"/>
    </source>
</evidence>
<evidence type="ECO:0000256" key="3">
    <source>
        <dbReference type="ARBA" id="ARBA00022771"/>
    </source>
</evidence>
<dbReference type="PROSITE" id="PS50966">
    <property type="entry name" value="ZF_SWIM"/>
    <property type="match status" value="1"/>
</dbReference>
<dbReference type="GO" id="GO:0006355">
    <property type="term" value="P:regulation of DNA-templated transcription"/>
    <property type="evidence" value="ECO:0007669"/>
    <property type="project" value="UniProtKB-UniRule"/>
</dbReference>
<keyword evidence="2 6" id="KW-0479">Metal-binding</keyword>
<dbReference type="GO" id="GO:0008270">
    <property type="term" value="F:zinc ion binding"/>
    <property type="evidence" value="ECO:0007669"/>
    <property type="project" value="UniProtKB-UniRule"/>
</dbReference>
<comment type="similarity">
    <text evidence="1 6">Belongs to the FHY3/FAR1 family.</text>
</comment>
<comment type="caution">
    <text evidence="8">The sequence shown here is derived from an EMBL/GenBank/DDBJ whole genome shotgun (WGS) entry which is preliminary data.</text>
</comment>
<dbReference type="InterPro" id="IPR031052">
    <property type="entry name" value="FHY3/FAR1"/>
</dbReference>
<dbReference type="SMART" id="SM00575">
    <property type="entry name" value="ZnF_PMZ"/>
    <property type="match status" value="1"/>
</dbReference>
<dbReference type="PANTHER" id="PTHR31669">
    <property type="entry name" value="PROTEIN FAR1-RELATED SEQUENCE 10-RELATED"/>
    <property type="match status" value="1"/>
</dbReference>
<sequence>MSAGDLSILLSLESETKPSFFYDIQLDEESLITNMFLSDGVMQHDYSCFGDVVSMDTTFRTNKECFPLVFGFSHNRQSCVFGVALLHDQTSDTFEWLLHVFLKCMQDKRPVTILTDQDAAMKKTISIVLPDGFHGLDERQVVIDLESGDWSCSCRMFVQWGILCCHILKAIDILGSSCCYADLRVIPDRYLLKRWSRKARGDVGTWTLPKTDGNCYSSYGLRHQAFCSSMIRVSSRICIDDDTYCFFMKEVNDILARVEERLNVSSNVAAPSSMQSISTDDALLQN</sequence>
<dbReference type="GO" id="GO:0005634">
    <property type="term" value="C:nucleus"/>
    <property type="evidence" value="ECO:0007669"/>
    <property type="project" value="UniProtKB-SubCell"/>
</dbReference>
<dbReference type="InterPro" id="IPR018289">
    <property type="entry name" value="MULE_transposase_dom"/>
</dbReference>
<dbReference type="Pfam" id="PF10551">
    <property type="entry name" value="MULE"/>
    <property type="match status" value="1"/>
</dbReference>
<dbReference type="EMBL" id="BAABME010008633">
    <property type="protein sequence ID" value="GAA0173509.1"/>
    <property type="molecule type" value="Genomic_DNA"/>
</dbReference>
<evidence type="ECO:0000313" key="9">
    <source>
        <dbReference type="Proteomes" id="UP001454036"/>
    </source>
</evidence>
<dbReference type="InterPro" id="IPR006564">
    <property type="entry name" value="Znf_PMZ"/>
</dbReference>
<keyword evidence="6" id="KW-0539">Nucleus</keyword>
<protein>
    <recommendedName>
        <fullName evidence="6">Protein FAR1-RELATED SEQUENCE</fullName>
    </recommendedName>
</protein>
<evidence type="ECO:0000256" key="4">
    <source>
        <dbReference type="ARBA" id="ARBA00022833"/>
    </source>
</evidence>
<dbReference type="Proteomes" id="UP001454036">
    <property type="component" value="Unassembled WGS sequence"/>
</dbReference>
<dbReference type="AlphaFoldDB" id="A0AAV3RAU7"/>
<organism evidence="8 9">
    <name type="scientific">Lithospermum erythrorhizon</name>
    <name type="common">Purple gromwell</name>
    <name type="synonym">Lithospermum officinale var. erythrorhizon</name>
    <dbReference type="NCBI Taxonomy" id="34254"/>
    <lineage>
        <taxon>Eukaryota</taxon>
        <taxon>Viridiplantae</taxon>
        <taxon>Streptophyta</taxon>
        <taxon>Embryophyta</taxon>
        <taxon>Tracheophyta</taxon>
        <taxon>Spermatophyta</taxon>
        <taxon>Magnoliopsida</taxon>
        <taxon>eudicotyledons</taxon>
        <taxon>Gunneridae</taxon>
        <taxon>Pentapetalae</taxon>
        <taxon>asterids</taxon>
        <taxon>lamiids</taxon>
        <taxon>Boraginales</taxon>
        <taxon>Boraginaceae</taxon>
        <taxon>Boraginoideae</taxon>
        <taxon>Lithospermeae</taxon>
        <taxon>Lithospermum</taxon>
    </lineage>
</organism>
<evidence type="ECO:0000256" key="5">
    <source>
        <dbReference type="PROSITE-ProRule" id="PRU00325"/>
    </source>
</evidence>
<dbReference type="Pfam" id="PF04434">
    <property type="entry name" value="SWIM"/>
    <property type="match status" value="1"/>
</dbReference>
<name>A0AAV3RAU7_LITER</name>
<proteinExistence type="inferred from homology"/>
<gene>
    <name evidence="8" type="ORF">LIER_27107</name>
</gene>
<accession>A0AAV3RAU7</accession>
<reference evidence="8 9" key="1">
    <citation type="submission" date="2024-01" db="EMBL/GenBank/DDBJ databases">
        <title>The complete chloroplast genome sequence of Lithospermum erythrorhizon: insights into the phylogenetic relationship among Boraginaceae species and the maternal lineages of purple gromwells.</title>
        <authorList>
            <person name="Okada T."/>
            <person name="Watanabe K."/>
        </authorList>
    </citation>
    <scope>NUCLEOTIDE SEQUENCE [LARGE SCALE GENOMIC DNA]</scope>
</reference>
<comment type="function">
    <text evidence="6">Putative transcription activator involved in regulating light control of development.</text>
</comment>
<dbReference type="InterPro" id="IPR007527">
    <property type="entry name" value="Znf_SWIM"/>
</dbReference>
<feature type="domain" description="SWIM-type" evidence="7">
    <location>
        <begin position="139"/>
        <end position="175"/>
    </location>
</feature>
<keyword evidence="3 5" id="KW-0863">Zinc-finger</keyword>
<dbReference type="PANTHER" id="PTHR31669:SF299">
    <property type="entry name" value="PROTEIN FAR1-RELATED SEQUENCE"/>
    <property type="match status" value="1"/>
</dbReference>